<dbReference type="SUPFAM" id="SSF50891">
    <property type="entry name" value="Cyclophilin-like"/>
    <property type="match status" value="1"/>
</dbReference>
<organism evidence="1 2">
    <name type="scientific">Aneurinibacillus soli</name>
    <dbReference type="NCBI Taxonomy" id="1500254"/>
    <lineage>
        <taxon>Bacteria</taxon>
        <taxon>Bacillati</taxon>
        <taxon>Bacillota</taxon>
        <taxon>Bacilli</taxon>
        <taxon>Bacillales</taxon>
        <taxon>Paenibacillaceae</taxon>
        <taxon>Aneurinibacillus group</taxon>
        <taxon>Aneurinibacillus</taxon>
    </lineage>
</organism>
<name>A0A0U4NCJ1_9BACL</name>
<evidence type="ECO:0000313" key="1">
    <source>
        <dbReference type="EMBL" id="BAU26660.1"/>
    </source>
</evidence>
<dbReference type="InterPro" id="IPR052708">
    <property type="entry name" value="PxpC"/>
</dbReference>
<dbReference type="SMART" id="SM00797">
    <property type="entry name" value="AHS2"/>
    <property type="match status" value="1"/>
</dbReference>
<proteinExistence type="predicted"/>
<dbReference type="PANTHER" id="PTHR43309">
    <property type="entry name" value="5-OXOPROLINASE SUBUNIT C"/>
    <property type="match status" value="1"/>
</dbReference>
<accession>A0A0U4NCJ1</accession>
<protein>
    <submittedName>
        <fullName evidence="1">KipI antagonist</fullName>
    </submittedName>
</protein>
<dbReference type="RefSeq" id="WP_096463687.1">
    <property type="nucleotide sequence ID" value="NZ_AP017312.1"/>
</dbReference>
<dbReference type="AlphaFoldDB" id="A0A0U4NCJ1"/>
<dbReference type="InterPro" id="IPR003778">
    <property type="entry name" value="CT_A_B"/>
</dbReference>
<dbReference type="PANTHER" id="PTHR43309:SF3">
    <property type="entry name" value="5-OXOPROLINASE SUBUNIT C"/>
    <property type="match status" value="1"/>
</dbReference>
<dbReference type="EMBL" id="AP017312">
    <property type="protein sequence ID" value="BAU26660.1"/>
    <property type="molecule type" value="Genomic_DNA"/>
</dbReference>
<dbReference type="InterPro" id="IPR029000">
    <property type="entry name" value="Cyclophilin-like_dom_sf"/>
</dbReference>
<dbReference type="Proteomes" id="UP000217696">
    <property type="component" value="Chromosome"/>
</dbReference>
<sequence length="327" mass="35673">MIEFITSGVYTTVQDLGRSGFYHLGVPPSGAADRYSFQIGNMLVGNPVSYAGLEFRMLGPTLLFHKRAIIAIVGAPVDCFVNGISVPMWQSLEVKAGDQVSFSFAQQGVCTYMCIAGGIQLSETLHSRSTYMVNKNEKFGGYKAVAGGTLQFGESAEGLGFYVEKSIPEKYWPSFEKEQHINMVMGLGVYRISDEGVRNFLDAEWEVGTESSRVAYRLQGGPVPFEDSPPSFGAGSRSSNIVDIAYPVGVIIVPNPEEIIIMMNDATTGGGFVTIGAVISSDLDLLNQCRPQTKVRFCAVTLEQSLMLRREKQQRLAAVAKYLEVVI</sequence>
<dbReference type="Pfam" id="PF02626">
    <property type="entry name" value="CT_A_B"/>
    <property type="match status" value="1"/>
</dbReference>
<keyword evidence="2" id="KW-1185">Reference proteome</keyword>
<reference evidence="1 2" key="1">
    <citation type="submission" date="2015-12" db="EMBL/GenBank/DDBJ databases">
        <title>Genome sequence of Aneurinibacillus soli.</title>
        <authorList>
            <person name="Lee J.S."/>
            <person name="Lee K.C."/>
            <person name="Kim K.K."/>
            <person name="Lee B.W."/>
        </authorList>
    </citation>
    <scope>NUCLEOTIDE SEQUENCE [LARGE SCALE GENOMIC DNA]</scope>
    <source>
        <strain evidence="1 2">CB4</strain>
    </source>
</reference>
<dbReference type="KEGG" id="asoc:CB4_00802"/>
<dbReference type="Gene3D" id="2.40.100.10">
    <property type="entry name" value="Cyclophilin-like"/>
    <property type="match status" value="1"/>
</dbReference>
<dbReference type="OrthoDB" id="9782422at2"/>
<gene>
    <name evidence="1" type="primary">kipA_1</name>
    <name evidence="1" type="ORF">CB4_00802</name>
</gene>
<evidence type="ECO:0000313" key="2">
    <source>
        <dbReference type="Proteomes" id="UP000217696"/>
    </source>
</evidence>